<dbReference type="PROSITE" id="PS50181">
    <property type="entry name" value="FBOX"/>
    <property type="match status" value="1"/>
</dbReference>
<reference evidence="2" key="1">
    <citation type="submission" date="2019-12" db="EMBL/GenBank/DDBJ databases">
        <authorList>
            <person name="Scholes J."/>
        </authorList>
    </citation>
    <scope>NUCLEOTIDE SEQUENCE</scope>
</reference>
<keyword evidence="3" id="KW-1185">Reference proteome</keyword>
<dbReference type="InterPro" id="IPR001810">
    <property type="entry name" value="F-box_dom"/>
</dbReference>
<evidence type="ECO:0000313" key="3">
    <source>
        <dbReference type="Proteomes" id="UP001153555"/>
    </source>
</evidence>
<dbReference type="InterPro" id="IPR050232">
    <property type="entry name" value="FBL13/AtMIF1-like"/>
</dbReference>
<dbReference type="AlphaFoldDB" id="A0A9N7R5Q8"/>
<dbReference type="SMART" id="SM00579">
    <property type="entry name" value="FBD"/>
    <property type="match status" value="1"/>
</dbReference>
<sequence>MASIDRLSALPDEIISHILSFLPLKTSVSTRTLAARWRFLLAYALNIQFTDRPSSSMDTIYSDRKFEDVLRKILSQCEAHGHSVITLRLHREVFWEHKLQAYLETAFACKLKTLDLSLREIESLPLCVLTSDTLINLKIKFFDIKMKNITVCLPALKRLHIETAVLDGSLENLISGCPVLEEFTYIGRIEHVCHCISSSTMKRLVLECDFPYKVKIDTPALDYLSLRYDYDIPRNVSFGSMDSLIEAHIVVFHFDDDLYSRSLVEFVGRLSSVKEMSLCLWDWGWKAPEFTPDDLNINFHNLAKLTVKGDWRFISYFVEKANMLEVLNVIHYPEPKCEMEPVQLSMANSIMKLHNLIELELQVDWWFLTYFLEKADKLKVLIIRNNVYSKYKRKRWLMTPLQMPNCLSSHLKIVQIHELDGTDEHEVDMVRYFLKNAKVLERMELHCLAESVDRISSIERNSSFDRGSEKCEIVFYEHPESDND</sequence>
<dbReference type="OrthoDB" id="811707at2759"/>
<dbReference type="Pfam" id="PF08387">
    <property type="entry name" value="FBD"/>
    <property type="match status" value="1"/>
</dbReference>
<dbReference type="InterPro" id="IPR032675">
    <property type="entry name" value="LRR_dom_sf"/>
</dbReference>
<gene>
    <name evidence="2" type="ORF">SHERM_16110</name>
</gene>
<dbReference type="EMBL" id="CACSLK010013932">
    <property type="protein sequence ID" value="CAA0816242.1"/>
    <property type="molecule type" value="Genomic_DNA"/>
</dbReference>
<protein>
    <recommendedName>
        <fullName evidence="1">F-box domain-containing protein</fullName>
    </recommendedName>
</protein>
<dbReference type="InterPro" id="IPR006566">
    <property type="entry name" value="FBD"/>
</dbReference>
<dbReference type="SUPFAM" id="SSF81383">
    <property type="entry name" value="F-box domain"/>
    <property type="match status" value="1"/>
</dbReference>
<organism evidence="2 3">
    <name type="scientific">Striga hermonthica</name>
    <name type="common">Purple witchweed</name>
    <name type="synonym">Buchnera hermonthica</name>
    <dbReference type="NCBI Taxonomy" id="68872"/>
    <lineage>
        <taxon>Eukaryota</taxon>
        <taxon>Viridiplantae</taxon>
        <taxon>Streptophyta</taxon>
        <taxon>Embryophyta</taxon>
        <taxon>Tracheophyta</taxon>
        <taxon>Spermatophyta</taxon>
        <taxon>Magnoliopsida</taxon>
        <taxon>eudicotyledons</taxon>
        <taxon>Gunneridae</taxon>
        <taxon>Pentapetalae</taxon>
        <taxon>asterids</taxon>
        <taxon>lamiids</taxon>
        <taxon>Lamiales</taxon>
        <taxon>Orobanchaceae</taxon>
        <taxon>Buchnereae</taxon>
        <taxon>Striga</taxon>
    </lineage>
</organism>
<accession>A0A9N7R5Q8</accession>
<dbReference type="Proteomes" id="UP001153555">
    <property type="component" value="Unassembled WGS sequence"/>
</dbReference>
<name>A0A9N7R5Q8_STRHE</name>
<evidence type="ECO:0000313" key="2">
    <source>
        <dbReference type="EMBL" id="CAA0816242.1"/>
    </source>
</evidence>
<dbReference type="InterPro" id="IPR055411">
    <property type="entry name" value="LRR_FXL15/At3g58940/PEG3-like"/>
</dbReference>
<dbReference type="Gene3D" id="3.80.10.10">
    <property type="entry name" value="Ribonuclease Inhibitor"/>
    <property type="match status" value="1"/>
</dbReference>
<comment type="caution">
    <text evidence="2">The sequence shown here is derived from an EMBL/GenBank/DDBJ whole genome shotgun (WGS) entry which is preliminary data.</text>
</comment>
<dbReference type="InterPro" id="IPR036047">
    <property type="entry name" value="F-box-like_dom_sf"/>
</dbReference>
<dbReference type="Pfam" id="PF24758">
    <property type="entry name" value="LRR_At5g56370"/>
    <property type="match status" value="1"/>
</dbReference>
<proteinExistence type="predicted"/>
<dbReference type="Gene3D" id="1.20.1280.50">
    <property type="match status" value="1"/>
</dbReference>
<dbReference type="SUPFAM" id="SSF52047">
    <property type="entry name" value="RNI-like"/>
    <property type="match status" value="1"/>
</dbReference>
<dbReference type="PANTHER" id="PTHR31900">
    <property type="entry name" value="F-BOX/RNI SUPERFAMILY PROTEIN-RELATED"/>
    <property type="match status" value="1"/>
</dbReference>
<dbReference type="Pfam" id="PF00646">
    <property type="entry name" value="F-box"/>
    <property type="match status" value="1"/>
</dbReference>
<evidence type="ECO:0000259" key="1">
    <source>
        <dbReference type="PROSITE" id="PS50181"/>
    </source>
</evidence>
<feature type="domain" description="F-box" evidence="1">
    <location>
        <begin position="4"/>
        <end position="52"/>
    </location>
</feature>
<dbReference type="PANTHER" id="PTHR31900:SF34">
    <property type="entry name" value="EMB|CAB62440.1-RELATED"/>
    <property type="match status" value="1"/>
</dbReference>